<organism evidence="6 7">
    <name type="scientific">Jannaschia ovalis</name>
    <dbReference type="NCBI Taxonomy" id="3038773"/>
    <lineage>
        <taxon>Bacteria</taxon>
        <taxon>Pseudomonadati</taxon>
        <taxon>Pseudomonadota</taxon>
        <taxon>Alphaproteobacteria</taxon>
        <taxon>Rhodobacterales</taxon>
        <taxon>Roseobacteraceae</taxon>
        <taxon>Jannaschia</taxon>
    </lineage>
</organism>
<keyword evidence="4" id="KW-0456">Lyase</keyword>
<reference evidence="6 7" key="1">
    <citation type="submission" date="2023-04" db="EMBL/GenBank/DDBJ databases">
        <title>Jannaschia ovalis sp. nov., a marine bacterium isolated from sea tidal flat.</title>
        <authorList>
            <person name="Kwon D.Y."/>
            <person name="Kim J.-J."/>
        </authorList>
    </citation>
    <scope>NUCLEOTIDE SEQUENCE [LARGE SCALE GENOMIC DNA]</scope>
    <source>
        <strain evidence="6 7">GRR-S6-38</strain>
    </source>
</reference>
<keyword evidence="3" id="KW-0862">Zinc</keyword>
<evidence type="ECO:0000313" key="6">
    <source>
        <dbReference type="EMBL" id="WGH77145.1"/>
    </source>
</evidence>
<dbReference type="SUPFAM" id="SSF51316">
    <property type="entry name" value="Mss4-like"/>
    <property type="match status" value="1"/>
</dbReference>
<feature type="domain" description="CENP-V/GFA" evidence="5">
    <location>
        <begin position="12"/>
        <end position="140"/>
    </location>
</feature>
<dbReference type="PANTHER" id="PTHR33337:SF40">
    <property type="entry name" value="CENP-V_GFA DOMAIN-CONTAINING PROTEIN-RELATED"/>
    <property type="match status" value="1"/>
</dbReference>
<evidence type="ECO:0000256" key="3">
    <source>
        <dbReference type="ARBA" id="ARBA00022833"/>
    </source>
</evidence>
<evidence type="ECO:0000259" key="5">
    <source>
        <dbReference type="PROSITE" id="PS51891"/>
    </source>
</evidence>
<evidence type="ECO:0000256" key="4">
    <source>
        <dbReference type="ARBA" id="ARBA00023239"/>
    </source>
</evidence>
<sequence>MNIDEYRSAGRLDGRCLCGAVEIVVDGPHVAAVGACHCAMCRRWSGVMQAGFEADAGAVTVTGEVARYRSSSFAERAFCPRCGSHLWFRDIGDDTAYEFLPGIFAAAHDFPLISEIYIDRAPSYARLAGEHRRATRADYESRKPFVEGDDP</sequence>
<accession>A0ABY8LA59</accession>
<protein>
    <submittedName>
        <fullName evidence="6">GFA family protein</fullName>
    </submittedName>
</protein>
<evidence type="ECO:0000256" key="1">
    <source>
        <dbReference type="ARBA" id="ARBA00005495"/>
    </source>
</evidence>
<dbReference type="Proteomes" id="UP001243420">
    <property type="component" value="Chromosome"/>
</dbReference>
<keyword evidence="2" id="KW-0479">Metal-binding</keyword>
<evidence type="ECO:0000256" key="2">
    <source>
        <dbReference type="ARBA" id="ARBA00022723"/>
    </source>
</evidence>
<dbReference type="InterPro" id="IPR006913">
    <property type="entry name" value="CENP-V/GFA"/>
</dbReference>
<dbReference type="PROSITE" id="PS51891">
    <property type="entry name" value="CENP_V_GFA"/>
    <property type="match status" value="1"/>
</dbReference>
<keyword evidence="7" id="KW-1185">Reference proteome</keyword>
<comment type="similarity">
    <text evidence="1">Belongs to the Gfa family.</text>
</comment>
<dbReference type="Pfam" id="PF04828">
    <property type="entry name" value="GFA"/>
    <property type="match status" value="1"/>
</dbReference>
<dbReference type="RefSeq" id="WP_279963716.1">
    <property type="nucleotide sequence ID" value="NZ_CP122537.1"/>
</dbReference>
<dbReference type="Gene3D" id="3.90.1590.10">
    <property type="entry name" value="glutathione-dependent formaldehyde- activating enzyme (gfa)"/>
    <property type="match status" value="1"/>
</dbReference>
<proteinExistence type="inferred from homology"/>
<evidence type="ECO:0000313" key="7">
    <source>
        <dbReference type="Proteomes" id="UP001243420"/>
    </source>
</evidence>
<dbReference type="EMBL" id="CP122537">
    <property type="protein sequence ID" value="WGH77145.1"/>
    <property type="molecule type" value="Genomic_DNA"/>
</dbReference>
<gene>
    <name evidence="6" type="ORF">P8627_08720</name>
</gene>
<dbReference type="InterPro" id="IPR011057">
    <property type="entry name" value="Mss4-like_sf"/>
</dbReference>
<name>A0ABY8LA59_9RHOB</name>
<dbReference type="PANTHER" id="PTHR33337">
    <property type="entry name" value="GFA DOMAIN-CONTAINING PROTEIN"/>
    <property type="match status" value="1"/>
</dbReference>